<evidence type="ECO:0000256" key="1">
    <source>
        <dbReference type="SAM" id="SignalP"/>
    </source>
</evidence>
<organism evidence="2 3">
    <name type="scientific">Algoriphagus iocasae</name>
    <dbReference type="NCBI Taxonomy" id="1836499"/>
    <lineage>
        <taxon>Bacteria</taxon>
        <taxon>Pseudomonadati</taxon>
        <taxon>Bacteroidota</taxon>
        <taxon>Cytophagia</taxon>
        <taxon>Cytophagales</taxon>
        <taxon>Cyclobacteriaceae</taxon>
        <taxon>Algoriphagus</taxon>
    </lineage>
</organism>
<reference evidence="2 3" key="1">
    <citation type="submission" date="2020-08" db="EMBL/GenBank/DDBJ databases">
        <title>Genomic Encyclopedia of Type Strains, Phase IV (KMG-IV): sequencing the most valuable type-strain genomes for metagenomic binning, comparative biology and taxonomic classification.</title>
        <authorList>
            <person name="Goeker M."/>
        </authorList>
    </citation>
    <scope>NUCLEOTIDE SEQUENCE [LARGE SCALE GENOMIC DNA]</scope>
    <source>
        <strain evidence="2 3">DSM 102044</strain>
    </source>
</reference>
<name>A0A841MRV1_9BACT</name>
<evidence type="ECO:0000313" key="3">
    <source>
        <dbReference type="Proteomes" id="UP000588604"/>
    </source>
</evidence>
<evidence type="ECO:0008006" key="4">
    <source>
        <dbReference type="Google" id="ProtNLM"/>
    </source>
</evidence>
<dbReference type="RefSeq" id="WP_184492727.1">
    <property type="nucleotide sequence ID" value="NZ_JACIJO010000001.1"/>
</dbReference>
<feature type="chain" id="PRO_5032984092" description="Integral membrane protein" evidence="1">
    <location>
        <begin position="20"/>
        <end position="288"/>
    </location>
</feature>
<feature type="signal peptide" evidence="1">
    <location>
        <begin position="1"/>
        <end position="19"/>
    </location>
</feature>
<dbReference type="EMBL" id="JACIJO010000001">
    <property type="protein sequence ID" value="MBB6324771.1"/>
    <property type="molecule type" value="Genomic_DNA"/>
</dbReference>
<sequence length="288" mass="32120">MKKSIILVLFLACFQRIQAQNFPIDSIYGDGIIVKRVDSPILNEISGMVFGKLNPNLIYVHNDSGGEPKVYLLDSLGNELGDIELLGAMNRDWEDIAIGPGKNGQSSIYVGDIGDNSAVYESITIYRFPEPSDKVESLKVNPEKIVLRYPDGPMDAETLMVDPISGDIFILSKRDKQNTLFRLPADKFSDGEAILEEVMKLPITSTVAGDISQDGSQIVIKNYLEIYYWQRNGSESISNTLAKSPVRLPYEPEPQGEAIAFNPKGQAFYTISEARFAIIPKLYRYPKK</sequence>
<keyword evidence="3" id="KW-1185">Reference proteome</keyword>
<comment type="caution">
    <text evidence="2">The sequence shown here is derived from an EMBL/GenBank/DDBJ whole genome shotgun (WGS) entry which is preliminary data.</text>
</comment>
<proteinExistence type="predicted"/>
<accession>A0A841MRV1</accession>
<dbReference type="Proteomes" id="UP000588604">
    <property type="component" value="Unassembled WGS sequence"/>
</dbReference>
<protein>
    <recommendedName>
        <fullName evidence="4">Integral membrane protein</fullName>
    </recommendedName>
</protein>
<keyword evidence="1" id="KW-0732">Signal</keyword>
<gene>
    <name evidence="2" type="ORF">FHS59_000386</name>
</gene>
<evidence type="ECO:0000313" key="2">
    <source>
        <dbReference type="EMBL" id="MBB6324771.1"/>
    </source>
</evidence>
<dbReference type="AlphaFoldDB" id="A0A841MRV1"/>
<dbReference type="SUPFAM" id="SSF75011">
    <property type="entry name" value="3-carboxy-cis,cis-mucoante lactonizing enzyme"/>
    <property type="match status" value="1"/>
</dbReference>